<dbReference type="Proteomes" id="UP000095673">
    <property type="component" value="Unassembled WGS sequence"/>
</dbReference>
<dbReference type="AlphaFoldDB" id="A0A173SLL6"/>
<evidence type="ECO:0000256" key="1">
    <source>
        <dbReference type="SAM" id="MobiDB-lite"/>
    </source>
</evidence>
<dbReference type="InterPro" id="IPR042047">
    <property type="entry name" value="SleB_dom1"/>
</dbReference>
<evidence type="ECO:0000259" key="3">
    <source>
        <dbReference type="Pfam" id="PF07486"/>
    </source>
</evidence>
<gene>
    <name evidence="4" type="primary">sleB_1</name>
    <name evidence="4" type="ORF">ERS852580_01126</name>
</gene>
<dbReference type="Gene3D" id="1.10.10.2520">
    <property type="entry name" value="Cell wall hydrolase SleB, domain 1"/>
    <property type="match status" value="1"/>
</dbReference>
<evidence type="ECO:0000313" key="4">
    <source>
        <dbReference type="EMBL" id="CUM91352.1"/>
    </source>
</evidence>
<organism evidence="4 5">
    <name type="scientific">Agathobacter rectalis</name>
    <dbReference type="NCBI Taxonomy" id="39491"/>
    <lineage>
        <taxon>Bacteria</taxon>
        <taxon>Bacillati</taxon>
        <taxon>Bacillota</taxon>
        <taxon>Clostridia</taxon>
        <taxon>Lachnospirales</taxon>
        <taxon>Lachnospiraceae</taxon>
        <taxon>Agathobacter</taxon>
    </lineage>
</organism>
<feature type="region of interest" description="Disordered" evidence="1">
    <location>
        <begin position="45"/>
        <end position="77"/>
    </location>
</feature>
<dbReference type="InterPro" id="IPR011105">
    <property type="entry name" value="Cell_wall_hydrolase_SleB"/>
</dbReference>
<dbReference type="GO" id="GO:0016787">
    <property type="term" value="F:hydrolase activity"/>
    <property type="evidence" value="ECO:0007669"/>
    <property type="project" value="InterPro"/>
</dbReference>
<dbReference type="OrthoDB" id="9785345at2"/>
<name>A0A173SLL6_9FIRM</name>
<evidence type="ECO:0000256" key="2">
    <source>
        <dbReference type="SAM" id="SignalP"/>
    </source>
</evidence>
<dbReference type="EMBL" id="CYXM01000004">
    <property type="protein sequence ID" value="CUM91352.1"/>
    <property type="molecule type" value="Genomic_DNA"/>
</dbReference>
<dbReference type="RefSeq" id="WP_055237816.1">
    <property type="nucleotide sequence ID" value="NZ_CYXM01000004.1"/>
</dbReference>
<feature type="chain" id="PRO_5008011640" evidence="2">
    <location>
        <begin position="25"/>
        <end position="201"/>
    </location>
</feature>
<feature type="domain" description="Cell wall hydrolase SleB" evidence="3">
    <location>
        <begin position="101"/>
        <end position="199"/>
    </location>
</feature>
<evidence type="ECO:0000313" key="5">
    <source>
        <dbReference type="Proteomes" id="UP000095673"/>
    </source>
</evidence>
<keyword evidence="2" id="KW-0732">Signal</keyword>
<reference evidence="4 5" key="1">
    <citation type="submission" date="2015-09" db="EMBL/GenBank/DDBJ databases">
        <authorList>
            <consortium name="Pathogen Informatics"/>
        </authorList>
    </citation>
    <scope>NUCLEOTIDE SEQUENCE [LARGE SCALE GENOMIC DNA]</scope>
    <source>
        <strain evidence="4 5">2789STDY5834968</strain>
    </source>
</reference>
<sequence>MRNKCLFALGVVFAMSLTSIVAFAFSFTGEPDVKNDQQQIVVVNPATESEETTSEQTVSAETEDTTATLQSAGSSLSGSMDWDAEDAYMLAKIAMAEAESEDTEGKALVMLVVLNRVWSDEFPDTIAGVIFQDGQFSPISNGRYDEVKPDADCYRALQLIQIDGWDESRGATYFESKSESNWHSEHLTFLFQHGKHYFYKE</sequence>
<feature type="compositionally biased region" description="Polar residues" evidence="1">
    <location>
        <begin position="65"/>
        <end position="77"/>
    </location>
</feature>
<proteinExistence type="predicted"/>
<feature type="signal peptide" evidence="2">
    <location>
        <begin position="1"/>
        <end position="24"/>
    </location>
</feature>
<dbReference type="Pfam" id="PF07486">
    <property type="entry name" value="Hydrolase_2"/>
    <property type="match status" value="1"/>
</dbReference>
<accession>A0A173SLL6</accession>
<protein>
    <submittedName>
        <fullName evidence="4">Germination-specific amidase</fullName>
    </submittedName>
</protein>